<dbReference type="AlphaFoldDB" id="A0A414URN0"/>
<sequence length="60" mass="6903">MSESKKKPLEKEKTNQEELGKKFEDLTPEEMQKIQGSGDMQTEGSLDLILSRSPYVCRKK</sequence>
<evidence type="ECO:0000313" key="2">
    <source>
        <dbReference type="EMBL" id="RGQ66335.1"/>
    </source>
</evidence>
<evidence type="ECO:0000313" key="7">
    <source>
        <dbReference type="Proteomes" id="UP000286137"/>
    </source>
</evidence>
<dbReference type="RefSeq" id="WP_118013842.1">
    <property type="nucleotide sequence ID" value="NZ_BAABXJ010000003.1"/>
</dbReference>
<evidence type="ECO:0000313" key="6">
    <source>
        <dbReference type="Proteomes" id="UP000284472"/>
    </source>
</evidence>
<feature type="compositionally biased region" description="Basic and acidic residues" evidence="1">
    <location>
        <begin position="1"/>
        <end position="25"/>
    </location>
</feature>
<dbReference type="InterPro" id="IPR027632">
    <property type="entry name" value="Lant_2_A2"/>
</dbReference>
<feature type="compositionally biased region" description="Polar residues" evidence="1">
    <location>
        <begin position="34"/>
        <end position="44"/>
    </location>
</feature>
<proteinExistence type="predicted"/>
<dbReference type="Proteomes" id="UP000286137">
    <property type="component" value="Unassembled WGS sequence"/>
</dbReference>
<dbReference type="NCBIfam" id="TIGR03893">
    <property type="entry name" value="lant_SP_1948"/>
    <property type="match status" value="1"/>
</dbReference>
<evidence type="ECO:0000313" key="5">
    <source>
        <dbReference type="Proteomes" id="UP000283981"/>
    </source>
</evidence>
<gene>
    <name evidence="4" type="ORF">DW243_16050</name>
    <name evidence="3" type="ORF">DW812_07715</name>
    <name evidence="2" type="ORF">DWY88_10200</name>
</gene>
<dbReference type="Pfam" id="PF16934">
    <property type="entry name" value="Mersacidin"/>
    <property type="match status" value="1"/>
</dbReference>
<name>A0A414URN0_MEDGN</name>
<dbReference type="EMBL" id="QRIS01000037">
    <property type="protein sequence ID" value="RHG79597.1"/>
    <property type="molecule type" value="Genomic_DNA"/>
</dbReference>
<feature type="region of interest" description="Disordered" evidence="1">
    <location>
        <begin position="1"/>
        <end position="46"/>
    </location>
</feature>
<organism evidence="4 5">
    <name type="scientific">Mediterraneibacter gnavus</name>
    <name type="common">Ruminococcus gnavus</name>
    <dbReference type="NCBI Taxonomy" id="33038"/>
    <lineage>
        <taxon>Bacteria</taxon>
        <taxon>Bacillati</taxon>
        <taxon>Bacillota</taxon>
        <taxon>Clostridia</taxon>
        <taxon>Lachnospirales</taxon>
        <taxon>Lachnospiraceae</taxon>
        <taxon>Mediterraneibacter</taxon>
    </lineage>
</organism>
<protein>
    <submittedName>
        <fullName evidence="4">Type 2 lantibiotic</fullName>
    </submittedName>
</protein>
<dbReference type="Proteomes" id="UP000283981">
    <property type="component" value="Unassembled WGS sequence"/>
</dbReference>
<dbReference type="EMBL" id="QRTJ01000019">
    <property type="protein sequence ID" value="RGQ66335.1"/>
    <property type="molecule type" value="Genomic_DNA"/>
</dbReference>
<dbReference type="GO" id="GO:0050830">
    <property type="term" value="P:defense response to Gram-positive bacterium"/>
    <property type="evidence" value="ECO:0007669"/>
    <property type="project" value="InterPro"/>
</dbReference>
<evidence type="ECO:0000313" key="3">
    <source>
        <dbReference type="EMBL" id="RHD06992.1"/>
    </source>
</evidence>
<evidence type="ECO:0000313" key="4">
    <source>
        <dbReference type="EMBL" id="RHG79597.1"/>
    </source>
</evidence>
<reference evidence="5 6" key="1">
    <citation type="submission" date="2018-08" db="EMBL/GenBank/DDBJ databases">
        <title>A genome reference for cultivated species of the human gut microbiota.</title>
        <authorList>
            <person name="Zou Y."/>
            <person name="Xue W."/>
            <person name="Luo G."/>
        </authorList>
    </citation>
    <scope>NUCLEOTIDE SEQUENCE [LARGE SCALE GENOMIC DNA]</scope>
    <source>
        <strain evidence="2 7">AF27-4BH</strain>
        <strain evidence="4 5">AM21-18</strain>
        <strain evidence="3 6">AM32-6</strain>
    </source>
</reference>
<dbReference type="EMBL" id="QSIR01000009">
    <property type="protein sequence ID" value="RHD06992.1"/>
    <property type="molecule type" value="Genomic_DNA"/>
</dbReference>
<comment type="caution">
    <text evidence="4">The sequence shown here is derived from an EMBL/GenBank/DDBJ whole genome shotgun (WGS) entry which is preliminary data.</text>
</comment>
<evidence type="ECO:0000256" key="1">
    <source>
        <dbReference type="SAM" id="MobiDB-lite"/>
    </source>
</evidence>
<dbReference type="Proteomes" id="UP000284472">
    <property type="component" value="Unassembled WGS sequence"/>
</dbReference>
<accession>A0A414URN0</accession>